<gene>
    <name evidence="2" type="ORF">PanWU01x14_123710</name>
</gene>
<proteinExistence type="predicted"/>
<evidence type="ECO:0000313" key="3">
    <source>
        <dbReference type="Proteomes" id="UP000237105"/>
    </source>
</evidence>
<evidence type="ECO:0000256" key="1">
    <source>
        <dbReference type="SAM" id="MobiDB-lite"/>
    </source>
</evidence>
<organism evidence="2 3">
    <name type="scientific">Parasponia andersonii</name>
    <name type="common">Sponia andersonii</name>
    <dbReference type="NCBI Taxonomy" id="3476"/>
    <lineage>
        <taxon>Eukaryota</taxon>
        <taxon>Viridiplantae</taxon>
        <taxon>Streptophyta</taxon>
        <taxon>Embryophyta</taxon>
        <taxon>Tracheophyta</taxon>
        <taxon>Spermatophyta</taxon>
        <taxon>Magnoliopsida</taxon>
        <taxon>eudicotyledons</taxon>
        <taxon>Gunneridae</taxon>
        <taxon>Pentapetalae</taxon>
        <taxon>rosids</taxon>
        <taxon>fabids</taxon>
        <taxon>Rosales</taxon>
        <taxon>Cannabaceae</taxon>
        <taxon>Parasponia</taxon>
    </lineage>
</organism>
<dbReference type="Proteomes" id="UP000237105">
    <property type="component" value="Unassembled WGS sequence"/>
</dbReference>
<dbReference type="AlphaFoldDB" id="A0A2P5CTX2"/>
<comment type="caution">
    <text evidence="2">The sequence shown here is derived from an EMBL/GenBank/DDBJ whole genome shotgun (WGS) entry which is preliminary data.</text>
</comment>
<evidence type="ECO:0000313" key="2">
    <source>
        <dbReference type="EMBL" id="PON64494.1"/>
    </source>
</evidence>
<protein>
    <submittedName>
        <fullName evidence="2">Uncharacterized protein</fullName>
    </submittedName>
</protein>
<reference evidence="3" key="1">
    <citation type="submission" date="2016-06" db="EMBL/GenBank/DDBJ databases">
        <title>Parallel loss of symbiosis genes in relatives of nitrogen-fixing non-legume Parasponia.</title>
        <authorList>
            <person name="Van Velzen R."/>
            <person name="Holmer R."/>
            <person name="Bu F."/>
            <person name="Rutten L."/>
            <person name="Van Zeijl A."/>
            <person name="Liu W."/>
            <person name="Santuari L."/>
            <person name="Cao Q."/>
            <person name="Sharma T."/>
            <person name="Shen D."/>
            <person name="Roswanjaya Y."/>
            <person name="Wardhani T."/>
            <person name="Kalhor M.S."/>
            <person name="Jansen J."/>
            <person name="Van den Hoogen J."/>
            <person name="Gungor B."/>
            <person name="Hartog M."/>
            <person name="Hontelez J."/>
            <person name="Verver J."/>
            <person name="Yang W.-C."/>
            <person name="Schijlen E."/>
            <person name="Repin R."/>
            <person name="Schilthuizen M."/>
            <person name="Schranz E."/>
            <person name="Heidstra R."/>
            <person name="Miyata K."/>
            <person name="Fedorova E."/>
            <person name="Kohlen W."/>
            <person name="Bisseling T."/>
            <person name="Smit S."/>
            <person name="Geurts R."/>
        </authorList>
    </citation>
    <scope>NUCLEOTIDE SEQUENCE [LARGE SCALE GENOMIC DNA]</scope>
    <source>
        <strain evidence="3">cv. WU1-14</strain>
    </source>
</reference>
<keyword evidence="3" id="KW-1185">Reference proteome</keyword>
<feature type="region of interest" description="Disordered" evidence="1">
    <location>
        <begin position="21"/>
        <end position="56"/>
    </location>
</feature>
<accession>A0A2P5CTX2</accession>
<dbReference type="EMBL" id="JXTB01000095">
    <property type="protein sequence ID" value="PON64494.1"/>
    <property type="molecule type" value="Genomic_DNA"/>
</dbReference>
<sequence>MTLFGTSMPWLVAGPGGEDHCFSPTTLDSSEAPYDRTGAQLGPDPQLRGHARAGDRCGSNLHQRVLVG</sequence>
<name>A0A2P5CTX2_PARAD</name>